<organism evidence="12">
    <name type="scientific">uncultured bacterium contig00038</name>
    <dbReference type="NCBI Taxonomy" id="1181526"/>
    <lineage>
        <taxon>Bacteria</taxon>
        <taxon>environmental samples</taxon>
    </lineage>
</organism>
<feature type="domain" description="Response regulatory" evidence="10">
    <location>
        <begin position="5"/>
        <end position="118"/>
    </location>
</feature>
<proteinExistence type="predicted"/>
<evidence type="ECO:0000256" key="1">
    <source>
        <dbReference type="ARBA" id="ARBA00004496"/>
    </source>
</evidence>
<reference evidence="12" key="1">
    <citation type="submission" date="2012-03" db="EMBL/GenBank/DDBJ databases">
        <title>Functional metagenomics reveals considerable lignocellulase gene clusters in the gut microbiome of a wood-feeding higher termite.</title>
        <authorList>
            <person name="Liu N."/>
        </authorList>
    </citation>
    <scope>NUCLEOTIDE SEQUENCE</scope>
</reference>
<evidence type="ECO:0000256" key="6">
    <source>
        <dbReference type="ARBA" id="ARBA00023125"/>
    </source>
</evidence>
<keyword evidence="4" id="KW-0902">Two-component regulatory system</keyword>
<sequence>MYLPLVLIVEDDDAMRHFLAKGLQKNDYRVVMASTGKEASLLARTHNPDLVLLDLGLPDADGSEFLRSFREWSKVPVLVVSARHQESQKVHVLDIGADDYLTKPFGLMELLARIRVALRHTLQKIADEPIIRSGTMQIDLKSRIVTQNGEEVKLTPTEFKLLSALASRGGKVATHHQLLNEVWGQGQTEQTHYLHIYMGKLRQKLEPDPTRPIHFIADVGVGYRLKVD</sequence>
<dbReference type="InterPro" id="IPR001789">
    <property type="entry name" value="Sig_transdc_resp-reg_receiver"/>
</dbReference>
<dbReference type="AlphaFoldDB" id="A0A806KR61"/>
<dbReference type="GO" id="GO:0000156">
    <property type="term" value="F:phosphorelay response regulator activity"/>
    <property type="evidence" value="ECO:0007669"/>
    <property type="project" value="TreeGrafter"/>
</dbReference>
<dbReference type="Gene3D" id="1.10.10.10">
    <property type="entry name" value="Winged helix-like DNA-binding domain superfamily/Winged helix DNA-binding domain"/>
    <property type="match status" value="1"/>
</dbReference>
<feature type="domain" description="OmpR/PhoB-type" evidence="11">
    <location>
        <begin position="128"/>
        <end position="227"/>
    </location>
</feature>
<dbReference type="Gene3D" id="3.40.50.2300">
    <property type="match status" value="1"/>
</dbReference>
<dbReference type="EMBL" id="JQ844234">
    <property type="protein sequence ID" value="AGS53469.1"/>
    <property type="molecule type" value="Genomic_DNA"/>
</dbReference>
<keyword evidence="7" id="KW-0804">Transcription</keyword>
<dbReference type="InterPro" id="IPR039420">
    <property type="entry name" value="WalR-like"/>
</dbReference>
<dbReference type="SMART" id="SM00862">
    <property type="entry name" value="Trans_reg_C"/>
    <property type="match status" value="1"/>
</dbReference>
<dbReference type="GO" id="GO:0032993">
    <property type="term" value="C:protein-DNA complex"/>
    <property type="evidence" value="ECO:0007669"/>
    <property type="project" value="TreeGrafter"/>
</dbReference>
<evidence type="ECO:0000256" key="7">
    <source>
        <dbReference type="ARBA" id="ARBA00023163"/>
    </source>
</evidence>
<evidence type="ECO:0000256" key="9">
    <source>
        <dbReference type="PROSITE-ProRule" id="PRU01091"/>
    </source>
</evidence>
<dbReference type="GO" id="GO:0045893">
    <property type="term" value="P:positive regulation of DNA-templated transcription"/>
    <property type="evidence" value="ECO:0007669"/>
    <property type="project" value="UniProtKB-ARBA"/>
</dbReference>
<keyword evidence="6 9" id="KW-0238">DNA-binding</keyword>
<name>A0A806KR61_9BACT</name>
<dbReference type="InterPro" id="IPR011006">
    <property type="entry name" value="CheY-like_superfamily"/>
</dbReference>
<dbReference type="PANTHER" id="PTHR48111">
    <property type="entry name" value="REGULATOR OF RPOS"/>
    <property type="match status" value="1"/>
</dbReference>
<dbReference type="CDD" id="cd17620">
    <property type="entry name" value="REC_OmpR_KdpE-like"/>
    <property type="match status" value="1"/>
</dbReference>
<dbReference type="Gene3D" id="6.10.250.690">
    <property type="match status" value="1"/>
</dbReference>
<dbReference type="SUPFAM" id="SSF52172">
    <property type="entry name" value="CheY-like"/>
    <property type="match status" value="1"/>
</dbReference>
<evidence type="ECO:0000259" key="10">
    <source>
        <dbReference type="PROSITE" id="PS50110"/>
    </source>
</evidence>
<dbReference type="InterPro" id="IPR036388">
    <property type="entry name" value="WH-like_DNA-bd_sf"/>
</dbReference>
<accession>A0A806KR61</accession>
<dbReference type="CDD" id="cd00383">
    <property type="entry name" value="trans_reg_C"/>
    <property type="match status" value="1"/>
</dbReference>
<comment type="subcellular location">
    <subcellularLocation>
        <location evidence="1">Cytoplasm</location>
    </subcellularLocation>
</comment>
<evidence type="ECO:0000259" key="11">
    <source>
        <dbReference type="PROSITE" id="PS51755"/>
    </source>
</evidence>
<dbReference type="FunFam" id="3.40.50.2300:FF:000021">
    <property type="entry name" value="Two-component system response regulator KdpE"/>
    <property type="match status" value="1"/>
</dbReference>
<evidence type="ECO:0000256" key="3">
    <source>
        <dbReference type="ARBA" id="ARBA00022553"/>
    </source>
</evidence>
<keyword evidence="5" id="KW-0805">Transcription regulation</keyword>
<protein>
    <submittedName>
        <fullName evidence="12">DNA-binding response regulator KdpE</fullName>
    </submittedName>
</protein>
<keyword evidence="3 8" id="KW-0597">Phosphoprotein</keyword>
<dbReference type="Pfam" id="PF00072">
    <property type="entry name" value="Response_reg"/>
    <property type="match status" value="1"/>
</dbReference>
<evidence type="ECO:0000256" key="8">
    <source>
        <dbReference type="PROSITE-ProRule" id="PRU00169"/>
    </source>
</evidence>
<dbReference type="SMART" id="SM00448">
    <property type="entry name" value="REC"/>
    <property type="match status" value="1"/>
</dbReference>
<evidence type="ECO:0000256" key="4">
    <source>
        <dbReference type="ARBA" id="ARBA00023012"/>
    </source>
</evidence>
<feature type="modified residue" description="4-aspartylphosphate" evidence="8">
    <location>
        <position position="54"/>
    </location>
</feature>
<dbReference type="GO" id="GO:0000987">
    <property type="term" value="F:cis-regulatory region sequence-specific DNA binding"/>
    <property type="evidence" value="ECO:0007669"/>
    <property type="project" value="UniProtKB-ARBA"/>
</dbReference>
<dbReference type="GO" id="GO:0005829">
    <property type="term" value="C:cytosol"/>
    <property type="evidence" value="ECO:0007669"/>
    <property type="project" value="TreeGrafter"/>
</dbReference>
<evidence type="ECO:0000313" key="12">
    <source>
        <dbReference type="EMBL" id="AGS53469.1"/>
    </source>
</evidence>
<evidence type="ECO:0000256" key="5">
    <source>
        <dbReference type="ARBA" id="ARBA00023015"/>
    </source>
</evidence>
<dbReference type="PROSITE" id="PS51755">
    <property type="entry name" value="OMPR_PHOB"/>
    <property type="match status" value="1"/>
</dbReference>
<dbReference type="GO" id="GO:0042802">
    <property type="term" value="F:identical protein binding"/>
    <property type="evidence" value="ECO:0007669"/>
    <property type="project" value="UniProtKB-ARBA"/>
</dbReference>
<evidence type="ECO:0000256" key="2">
    <source>
        <dbReference type="ARBA" id="ARBA00022490"/>
    </source>
</evidence>
<dbReference type="Pfam" id="PF00486">
    <property type="entry name" value="Trans_reg_C"/>
    <property type="match status" value="1"/>
</dbReference>
<dbReference type="PANTHER" id="PTHR48111:SF50">
    <property type="entry name" value="KDP OPERON TRANSCRIPTIONAL REGULATORY PROTEIN KDPE"/>
    <property type="match status" value="1"/>
</dbReference>
<feature type="DNA-binding region" description="OmpR/PhoB-type" evidence="9">
    <location>
        <begin position="128"/>
        <end position="227"/>
    </location>
</feature>
<dbReference type="PROSITE" id="PS50110">
    <property type="entry name" value="RESPONSE_REGULATORY"/>
    <property type="match status" value="1"/>
</dbReference>
<dbReference type="InterPro" id="IPR001867">
    <property type="entry name" value="OmpR/PhoB-type_DNA-bd"/>
</dbReference>
<keyword evidence="2" id="KW-0963">Cytoplasm</keyword>